<keyword evidence="14" id="KW-1185">Reference proteome</keyword>
<evidence type="ECO:0000256" key="1">
    <source>
        <dbReference type="ARBA" id="ARBA00000085"/>
    </source>
</evidence>
<feature type="compositionally biased region" description="Basic and acidic residues" evidence="9">
    <location>
        <begin position="367"/>
        <end position="396"/>
    </location>
</feature>
<name>A0A1S1QE13_9ACTN</name>
<protein>
    <recommendedName>
        <fullName evidence="2">histidine kinase</fullName>
        <ecNumber evidence="2">2.7.13.3</ecNumber>
    </recommendedName>
</protein>
<evidence type="ECO:0000256" key="10">
    <source>
        <dbReference type="SAM" id="Phobius"/>
    </source>
</evidence>
<keyword evidence="10" id="KW-1133">Transmembrane helix</keyword>
<dbReference type="CDD" id="cd16917">
    <property type="entry name" value="HATPase_UhpB-NarQ-NarX-like"/>
    <property type="match status" value="1"/>
</dbReference>
<dbReference type="Proteomes" id="UP000179627">
    <property type="component" value="Unassembled WGS sequence"/>
</dbReference>
<evidence type="ECO:0000256" key="4">
    <source>
        <dbReference type="ARBA" id="ARBA00022679"/>
    </source>
</evidence>
<dbReference type="InterPro" id="IPR011712">
    <property type="entry name" value="Sig_transdc_His_kin_sub3_dim/P"/>
</dbReference>
<dbReference type="GO" id="GO:0046983">
    <property type="term" value="F:protein dimerization activity"/>
    <property type="evidence" value="ECO:0007669"/>
    <property type="project" value="InterPro"/>
</dbReference>
<feature type="domain" description="DUF7134" evidence="12">
    <location>
        <begin position="17"/>
        <end position="136"/>
    </location>
</feature>
<comment type="caution">
    <text evidence="13">The sequence shown here is derived from an EMBL/GenBank/DDBJ whole genome shotgun (WGS) entry which is preliminary data.</text>
</comment>
<dbReference type="RefSeq" id="WP_071088383.1">
    <property type="nucleotide sequence ID" value="NZ_MBLM01000144.1"/>
</dbReference>
<comment type="catalytic activity">
    <reaction evidence="1">
        <text>ATP + protein L-histidine = ADP + protein N-phospho-L-histidine.</text>
        <dbReference type="EC" id="2.7.13.3"/>
    </reaction>
</comment>
<evidence type="ECO:0000256" key="8">
    <source>
        <dbReference type="ARBA" id="ARBA00023012"/>
    </source>
</evidence>
<dbReference type="EMBL" id="MBLM01000144">
    <property type="protein sequence ID" value="OHV31455.1"/>
    <property type="molecule type" value="Genomic_DNA"/>
</dbReference>
<feature type="domain" description="Signal transduction histidine kinase subgroup 3 dimerisation and phosphoacceptor" evidence="11">
    <location>
        <begin position="190"/>
        <end position="256"/>
    </location>
</feature>
<evidence type="ECO:0000313" key="14">
    <source>
        <dbReference type="Proteomes" id="UP000179627"/>
    </source>
</evidence>
<evidence type="ECO:0000256" key="3">
    <source>
        <dbReference type="ARBA" id="ARBA00022553"/>
    </source>
</evidence>
<dbReference type="EC" id="2.7.13.3" evidence="2"/>
<dbReference type="AlphaFoldDB" id="A0A1S1QE13"/>
<proteinExistence type="predicted"/>
<dbReference type="InterPro" id="IPR055558">
    <property type="entry name" value="DUF7134"/>
</dbReference>
<keyword evidence="8" id="KW-0902">Two-component regulatory system</keyword>
<feature type="compositionally biased region" description="Low complexity" evidence="9">
    <location>
        <begin position="469"/>
        <end position="480"/>
    </location>
</feature>
<keyword evidence="7" id="KW-0067">ATP-binding</keyword>
<keyword evidence="3" id="KW-0597">Phosphoprotein</keyword>
<evidence type="ECO:0000256" key="6">
    <source>
        <dbReference type="ARBA" id="ARBA00022777"/>
    </source>
</evidence>
<dbReference type="Gene3D" id="3.30.565.10">
    <property type="entry name" value="Histidine kinase-like ATPase, C-terminal domain"/>
    <property type="match status" value="1"/>
</dbReference>
<dbReference type="Pfam" id="PF23539">
    <property type="entry name" value="DUF7134"/>
    <property type="match status" value="1"/>
</dbReference>
<evidence type="ECO:0000259" key="12">
    <source>
        <dbReference type="Pfam" id="PF23539"/>
    </source>
</evidence>
<dbReference type="Pfam" id="PF07730">
    <property type="entry name" value="HisKA_3"/>
    <property type="match status" value="1"/>
</dbReference>
<dbReference type="InterPro" id="IPR050482">
    <property type="entry name" value="Sensor_HK_TwoCompSys"/>
</dbReference>
<dbReference type="InterPro" id="IPR036890">
    <property type="entry name" value="HATPase_C_sf"/>
</dbReference>
<organism evidence="13 14">
    <name type="scientific">Parafrankia colletiae</name>
    <dbReference type="NCBI Taxonomy" id="573497"/>
    <lineage>
        <taxon>Bacteria</taxon>
        <taxon>Bacillati</taxon>
        <taxon>Actinomycetota</taxon>
        <taxon>Actinomycetes</taxon>
        <taxon>Frankiales</taxon>
        <taxon>Frankiaceae</taxon>
        <taxon>Parafrankia</taxon>
    </lineage>
</organism>
<keyword evidence="5" id="KW-0547">Nucleotide-binding</keyword>
<accession>A0A1S1QE13</accession>
<feature type="transmembrane region" description="Helical" evidence="10">
    <location>
        <begin position="47"/>
        <end position="66"/>
    </location>
</feature>
<keyword evidence="4" id="KW-0808">Transferase</keyword>
<gene>
    <name evidence="13" type="ORF">CC117_25965</name>
</gene>
<dbReference type="SUPFAM" id="SSF55874">
    <property type="entry name" value="ATPase domain of HSP90 chaperone/DNA topoisomerase II/histidine kinase"/>
    <property type="match status" value="1"/>
</dbReference>
<dbReference type="GO" id="GO:0000155">
    <property type="term" value="F:phosphorelay sensor kinase activity"/>
    <property type="evidence" value="ECO:0007669"/>
    <property type="project" value="InterPro"/>
</dbReference>
<evidence type="ECO:0000259" key="11">
    <source>
        <dbReference type="Pfam" id="PF07730"/>
    </source>
</evidence>
<evidence type="ECO:0000256" key="9">
    <source>
        <dbReference type="SAM" id="MobiDB-lite"/>
    </source>
</evidence>
<feature type="region of interest" description="Disordered" evidence="9">
    <location>
        <begin position="425"/>
        <end position="493"/>
    </location>
</feature>
<evidence type="ECO:0000256" key="2">
    <source>
        <dbReference type="ARBA" id="ARBA00012438"/>
    </source>
</evidence>
<sequence>MSAGLTPAWASLRMYAHSRPYFVDCLVVVATFGVGICATLADPSADADALAAPSVVLGMLAALALIARRRWPLPVLAAAIALLAVGWGAGLANPVHPLAMGVAVYTIALRRRGAIVWCCAVLACLASTLASLANSPSFGDIAPVWTWLGLATLTGYSVRGRRDYIAAVEDRALRAEQGREQEARRQVAEERLRIARELHDVVGHHVALIKVQSAVAAHILRADPDRAEESLGHVREASRTVLDELSALVRVLREPDEPIATRPARGLAHLDELLAGFATSGLPLTWAATGQERELPALVDLAAYRIVQECLTNAYKHGGGGHTHVSLAYEQHGLRIQVHSGDPPADLAKTGGWTSVDVAGADPQPPTDHRPGTDLRTEPDRRPGTDQRAGTEHRLGTEQVSESGYVAGHGIIGMRERAAALGGQLHAGRGSDGSFTISARLPLPPPADSSGGTSTSSDHDADQAPDTGAVVVALPSSAPATDAGRTGRSGGRA</sequence>
<dbReference type="Gene3D" id="1.20.5.1930">
    <property type="match status" value="1"/>
</dbReference>
<keyword evidence="10" id="KW-0472">Membrane</keyword>
<evidence type="ECO:0000313" key="13">
    <source>
        <dbReference type="EMBL" id="OHV31455.1"/>
    </source>
</evidence>
<evidence type="ECO:0000256" key="7">
    <source>
        <dbReference type="ARBA" id="ARBA00022840"/>
    </source>
</evidence>
<feature type="transmembrane region" description="Helical" evidence="10">
    <location>
        <begin position="21"/>
        <end position="41"/>
    </location>
</feature>
<feature type="transmembrane region" description="Helical" evidence="10">
    <location>
        <begin position="73"/>
        <end position="94"/>
    </location>
</feature>
<evidence type="ECO:0000256" key="5">
    <source>
        <dbReference type="ARBA" id="ARBA00022741"/>
    </source>
</evidence>
<dbReference type="GO" id="GO:0005524">
    <property type="term" value="F:ATP binding"/>
    <property type="evidence" value="ECO:0007669"/>
    <property type="project" value="UniProtKB-KW"/>
</dbReference>
<dbReference type="OrthoDB" id="227596at2"/>
<reference evidence="14" key="1">
    <citation type="submission" date="2016-07" db="EMBL/GenBank/DDBJ databases">
        <title>Sequence Frankia sp. strain CcI1.17.</title>
        <authorList>
            <person name="Ghodhbane-Gtari F."/>
            <person name="Swanson E."/>
            <person name="Gueddou A."/>
            <person name="Morris K."/>
            <person name="Hezbri K."/>
            <person name="Ktari A."/>
            <person name="Nouioui I."/>
            <person name="Abebe-Akele F."/>
            <person name="Simpson S."/>
            <person name="Thomas K."/>
            <person name="Gtari M."/>
            <person name="Tisa L.S."/>
            <person name="Hurst S."/>
        </authorList>
    </citation>
    <scope>NUCLEOTIDE SEQUENCE [LARGE SCALE GENOMIC DNA]</scope>
    <source>
        <strain evidence="14">Cc1.17</strain>
    </source>
</reference>
<dbReference type="PANTHER" id="PTHR24421">
    <property type="entry name" value="NITRATE/NITRITE SENSOR PROTEIN NARX-RELATED"/>
    <property type="match status" value="1"/>
</dbReference>
<keyword evidence="10" id="KW-0812">Transmembrane</keyword>
<feature type="region of interest" description="Disordered" evidence="9">
    <location>
        <begin position="339"/>
        <end position="402"/>
    </location>
</feature>
<dbReference type="PANTHER" id="PTHR24421:SF10">
    <property type="entry name" value="NITRATE_NITRITE SENSOR PROTEIN NARQ"/>
    <property type="match status" value="1"/>
</dbReference>
<dbReference type="GO" id="GO:0016020">
    <property type="term" value="C:membrane"/>
    <property type="evidence" value="ECO:0007669"/>
    <property type="project" value="InterPro"/>
</dbReference>
<keyword evidence="6" id="KW-0418">Kinase</keyword>